<gene>
    <name evidence="2" type="ORF">NYM_LOCUS22807</name>
</gene>
<dbReference type="EMBL" id="LR721785">
    <property type="protein sequence ID" value="VVW58752.1"/>
    <property type="molecule type" value="Genomic_DNA"/>
</dbReference>
<organism evidence="2">
    <name type="scientific">Nymphaea colorata</name>
    <name type="common">pocket water lily</name>
    <dbReference type="NCBI Taxonomy" id="210225"/>
    <lineage>
        <taxon>Eukaryota</taxon>
        <taxon>Viridiplantae</taxon>
        <taxon>Streptophyta</taxon>
        <taxon>Embryophyta</taxon>
        <taxon>Tracheophyta</taxon>
        <taxon>Spermatophyta</taxon>
        <taxon>Magnoliopsida</taxon>
        <taxon>Nymphaeales</taxon>
        <taxon>Nymphaeaceae</taxon>
        <taxon>Nymphaea</taxon>
    </lineage>
</organism>
<accession>A0A5K1F3L1</accession>
<feature type="region of interest" description="Disordered" evidence="1">
    <location>
        <begin position="32"/>
        <end position="64"/>
    </location>
</feature>
<name>A0A5K1F3L1_9MAGN</name>
<protein>
    <submittedName>
        <fullName evidence="2">Uncharacterized protein</fullName>
    </submittedName>
</protein>
<sequence>MDDVQRIDDDEEVVGVPEGIEASEFLECLGQVEPVPPKPWGGKNVGDDHQHQNDDAGPALGTLHEPPVVGGSFIAEERLHGLILCVRRMKEAREIASYVGNYVQ</sequence>
<evidence type="ECO:0000256" key="1">
    <source>
        <dbReference type="SAM" id="MobiDB-lite"/>
    </source>
</evidence>
<proteinExistence type="predicted"/>
<dbReference type="Gramene" id="NC7G0031360.1">
    <property type="protein sequence ID" value="NC7G0031360.1:cds"/>
    <property type="gene ID" value="NC7G0031360"/>
</dbReference>
<feature type="compositionally biased region" description="Basic and acidic residues" evidence="1">
    <location>
        <begin position="45"/>
        <end position="54"/>
    </location>
</feature>
<dbReference type="AlphaFoldDB" id="A0A5K1F3L1"/>
<evidence type="ECO:0000313" key="2">
    <source>
        <dbReference type="EMBL" id="VVW58752.1"/>
    </source>
</evidence>
<reference evidence="2" key="1">
    <citation type="submission" date="2019-09" db="EMBL/GenBank/DDBJ databases">
        <authorList>
            <person name="Zhang L."/>
        </authorList>
    </citation>
    <scope>NUCLEOTIDE SEQUENCE</scope>
</reference>